<proteinExistence type="predicted"/>
<protein>
    <submittedName>
        <fullName evidence="3">Uncharacterized protein</fullName>
    </submittedName>
</protein>
<feature type="transmembrane region" description="Helical" evidence="2">
    <location>
        <begin position="179"/>
        <end position="200"/>
    </location>
</feature>
<evidence type="ECO:0000256" key="2">
    <source>
        <dbReference type="SAM" id="Phobius"/>
    </source>
</evidence>
<evidence type="ECO:0000313" key="4">
    <source>
        <dbReference type="Proteomes" id="UP001152747"/>
    </source>
</evidence>
<evidence type="ECO:0000313" key="3">
    <source>
        <dbReference type="EMBL" id="CAI5445057.1"/>
    </source>
</evidence>
<comment type="caution">
    <text evidence="3">The sequence shown here is derived from an EMBL/GenBank/DDBJ whole genome shotgun (WGS) entry which is preliminary data.</text>
</comment>
<name>A0A9P1MZ64_9PELO</name>
<dbReference type="AlphaFoldDB" id="A0A9P1MZ64"/>
<keyword evidence="2" id="KW-0812">Transmembrane</keyword>
<dbReference type="EMBL" id="CANHGI010000003">
    <property type="protein sequence ID" value="CAI5445057.1"/>
    <property type="molecule type" value="Genomic_DNA"/>
</dbReference>
<dbReference type="OrthoDB" id="5834869at2759"/>
<feature type="region of interest" description="Disordered" evidence="1">
    <location>
        <begin position="47"/>
        <end position="106"/>
    </location>
</feature>
<evidence type="ECO:0000256" key="1">
    <source>
        <dbReference type="SAM" id="MobiDB-lite"/>
    </source>
</evidence>
<keyword evidence="2" id="KW-0472">Membrane</keyword>
<dbReference type="Proteomes" id="UP001152747">
    <property type="component" value="Unassembled WGS sequence"/>
</dbReference>
<reference evidence="3" key="1">
    <citation type="submission" date="2022-11" db="EMBL/GenBank/DDBJ databases">
        <authorList>
            <person name="Kikuchi T."/>
        </authorList>
    </citation>
    <scope>NUCLEOTIDE SEQUENCE</scope>
    <source>
        <strain evidence="3">PS1010</strain>
    </source>
</reference>
<sequence>MLPSTSSDIPQKIDEQNFSDYEDAVDSEEELNKLCTSLKSHLVHKTRLKNERKISKQPRAPPQVVKYRSSSSDHSSIEKLQPGEMRSRRNTAAMRKRNNGGGSDSDHSDWRLLNHAFQEMAHYPLLVQLNEQLMEITRQLNEIEATNGLQLKVIMHLLHRLSKPRQSWLSIIFRFFKNFQFLIFAFTWPFVARVLYFWYLKITYRN</sequence>
<organism evidence="3 4">
    <name type="scientific">Caenorhabditis angaria</name>
    <dbReference type="NCBI Taxonomy" id="860376"/>
    <lineage>
        <taxon>Eukaryota</taxon>
        <taxon>Metazoa</taxon>
        <taxon>Ecdysozoa</taxon>
        <taxon>Nematoda</taxon>
        <taxon>Chromadorea</taxon>
        <taxon>Rhabditida</taxon>
        <taxon>Rhabditina</taxon>
        <taxon>Rhabditomorpha</taxon>
        <taxon>Rhabditoidea</taxon>
        <taxon>Rhabditidae</taxon>
        <taxon>Peloderinae</taxon>
        <taxon>Caenorhabditis</taxon>
    </lineage>
</organism>
<keyword evidence="4" id="KW-1185">Reference proteome</keyword>
<accession>A0A9P1MZ64</accession>
<gene>
    <name evidence="3" type="ORF">CAMP_LOCUS7694</name>
</gene>
<keyword evidence="2" id="KW-1133">Transmembrane helix</keyword>
<feature type="region of interest" description="Disordered" evidence="1">
    <location>
        <begin position="1"/>
        <end position="25"/>
    </location>
</feature>